<feature type="region of interest" description="Disordered" evidence="1">
    <location>
        <begin position="68"/>
        <end position="94"/>
    </location>
</feature>
<feature type="compositionally biased region" description="Basic and acidic residues" evidence="1">
    <location>
        <begin position="75"/>
        <end position="94"/>
    </location>
</feature>
<evidence type="ECO:0000256" key="1">
    <source>
        <dbReference type="SAM" id="MobiDB-lite"/>
    </source>
</evidence>
<sequence>MTVTLKMKIVTASITRTLFNGQPLAIYNINKVLVPKELFKKTETLTLEPSLAPAASAPTADAWVAPAMTEPNATPDDKAADEHGVVMETFNKDQ</sequence>
<dbReference type="Proteomes" id="UP001180020">
    <property type="component" value="Unassembled WGS sequence"/>
</dbReference>
<evidence type="ECO:0000313" key="3">
    <source>
        <dbReference type="Proteomes" id="UP001180020"/>
    </source>
</evidence>
<evidence type="ECO:0000313" key="2">
    <source>
        <dbReference type="EMBL" id="KAK1291427.1"/>
    </source>
</evidence>
<gene>
    <name evidence="2" type="primary">FLA2</name>
    <name evidence="2" type="ORF">QJS10_CPB17g00412</name>
</gene>
<protein>
    <submittedName>
        <fullName evidence="2">Fasciclin-like arabinogalactan protein 2</fullName>
    </submittedName>
</protein>
<reference evidence="2" key="1">
    <citation type="journal article" date="2023" name="Nat. Commun.">
        <title>Diploid and tetraploid genomes of Acorus and the evolution of monocots.</title>
        <authorList>
            <person name="Ma L."/>
            <person name="Liu K.W."/>
            <person name="Li Z."/>
            <person name="Hsiao Y.Y."/>
            <person name="Qi Y."/>
            <person name="Fu T."/>
            <person name="Tang G.D."/>
            <person name="Zhang D."/>
            <person name="Sun W.H."/>
            <person name="Liu D.K."/>
            <person name="Li Y."/>
            <person name="Chen G.Z."/>
            <person name="Liu X.D."/>
            <person name="Liao X.Y."/>
            <person name="Jiang Y.T."/>
            <person name="Yu X."/>
            <person name="Hao Y."/>
            <person name="Huang J."/>
            <person name="Zhao X.W."/>
            <person name="Ke S."/>
            <person name="Chen Y.Y."/>
            <person name="Wu W.L."/>
            <person name="Hsu J.L."/>
            <person name="Lin Y.F."/>
            <person name="Huang M.D."/>
            <person name="Li C.Y."/>
            <person name="Huang L."/>
            <person name="Wang Z.W."/>
            <person name="Zhao X."/>
            <person name="Zhong W.Y."/>
            <person name="Peng D.H."/>
            <person name="Ahmad S."/>
            <person name="Lan S."/>
            <person name="Zhang J.S."/>
            <person name="Tsai W.C."/>
            <person name="Van de Peer Y."/>
            <person name="Liu Z.J."/>
        </authorList>
    </citation>
    <scope>NUCLEOTIDE SEQUENCE</scope>
    <source>
        <strain evidence="2">CP</strain>
    </source>
</reference>
<dbReference type="EMBL" id="JAUJYO010000017">
    <property type="protein sequence ID" value="KAK1291427.1"/>
    <property type="molecule type" value="Genomic_DNA"/>
</dbReference>
<comment type="caution">
    <text evidence="2">The sequence shown here is derived from an EMBL/GenBank/DDBJ whole genome shotgun (WGS) entry which is preliminary data.</text>
</comment>
<keyword evidence="3" id="KW-1185">Reference proteome</keyword>
<name>A0AAV9CTB4_ACOCL</name>
<dbReference type="AlphaFoldDB" id="A0AAV9CTB4"/>
<accession>A0AAV9CTB4</accession>
<proteinExistence type="predicted"/>
<reference evidence="2" key="2">
    <citation type="submission" date="2023-06" db="EMBL/GenBank/DDBJ databases">
        <authorList>
            <person name="Ma L."/>
            <person name="Liu K.-W."/>
            <person name="Li Z."/>
            <person name="Hsiao Y.-Y."/>
            <person name="Qi Y."/>
            <person name="Fu T."/>
            <person name="Tang G."/>
            <person name="Zhang D."/>
            <person name="Sun W.-H."/>
            <person name="Liu D.-K."/>
            <person name="Li Y."/>
            <person name="Chen G.-Z."/>
            <person name="Liu X.-D."/>
            <person name="Liao X.-Y."/>
            <person name="Jiang Y.-T."/>
            <person name="Yu X."/>
            <person name="Hao Y."/>
            <person name="Huang J."/>
            <person name="Zhao X.-W."/>
            <person name="Ke S."/>
            <person name="Chen Y.-Y."/>
            <person name="Wu W.-L."/>
            <person name="Hsu J.-L."/>
            <person name="Lin Y.-F."/>
            <person name="Huang M.-D."/>
            <person name="Li C.-Y."/>
            <person name="Huang L."/>
            <person name="Wang Z.-W."/>
            <person name="Zhao X."/>
            <person name="Zhong W.-Y."/>
            <person name="Peng D.-H."/>
            <person name="Ahmad S."/>
            <person name="Lan S."/>
            <person name="Zhang J.-S."/>
            <person name="Tsai W.-C."/>
            <person name="Van De Peer Y."/>
            <person name="Liu Z.-J."/>
        </authorList>
    </citation>
    <scope>NUCLEOTIDE SEQUENCE</scope>
    <source>
        <strain evidence="2">CP</strain>
        <tissue evidence="2">Leaves</tissue>
    </source>
</reference>
<organism evidence="2 3">
    <name type="scientific">Acorus calamus</name>
    <name type="common">Sweet flag</name>
    <dbReference type="NCBI Taxonomy" id="4465"/>
    <lineage>
        <taxon>Eukaryota</taxon>
        <taxon>Viridiplantae</taxon>
        <taxon>Streptophyta</taxon>
        <taxon>Embryophyta</taxon>
        <taxon>Tracheophyta</taxon>
        <taxon>Spermatophyta</taxon>
        <taxon>Magnoliopsida</taxon>
        <taxon>Liliopsida</taxon>
        <taxon>Acoraceae</taxon>
        <taxon>Acorus</taxon>
    </lineage>
</organism>